<sequence length="96" mass="9716">MPVPLHRPGRGVAGGGDGGGCGGDEVGNEGGGLRRVPRRRPSSRTSPPRGRRVARQLYAVPVTPSSMAPATRTARCTFRSAPLGRSGRLAAGDGGG</sequence>
<name>I1PRU2_ORYGL</name>
<dbReference type="AlphaFoldDB" id="I1PRU2"/>
<reference evidence="2" key="1">
    <citation type="submission" date="2015-06" db="UniProtKB">
        <authorList>
            <consortium name="EnsemblPlants"/>
        </authorList>
    </citation>
    <scope>IDENTIFICATION</scope>
</reference>
<organism evidence="2 3">
    <name type="scientific">Oryza glaberrima</name>
    <name type="common">African rice</name>
    <dbReference type="NCBI Taxonomy" id="4538"/>
    <lineage>
        <taxon>Eukaryota</taxon>
        <taxon>Viridiplantae</taxon>
        <taxon>Streptophyta</taxon>
        <taxon>Embryophyta</taxon>
        <taxon>Tracheophyta</taxon>
        <taxon>Spermatophyta</taxon>
        <taxon>Magnoliopsida</taxon>
        <taxon>Liliopsida</taxon>
        <taxon>Poales</taxon>
        <taxon>Poaceae</taxon>
        <taxon>BOP clade</taxon>
        <taxon>Oryzoideae</taxon>
        <taxon>Oryzeae</taxon>
        <taxon>Oryzinae</taxon>
        <taxon>Oryza</taxon>
    </lineage>
</organism>
<dbReference type="Gramene" id="ORGLA05G0009000.1">
    <property type="protein sequence ID" value="ORGLA05G0009000.1"/>
    <property type="gene ID" value="ORGLA05G0009000"/>
</dbReference>
<dbReference type="Proteomes" id="UP000007306">
    <property type="component" value="Chromosome 5"/>
</dbReference>
<evidence type="ECO:0000313" key="3">
    <source>
        <dbReference type="Proteomes" id="UP000007306"/>
    </source>
</evidence>
<keyword evidence="3" id="KW-1185">Reference proteome</keyword>
<dbReference type="EnsemblPlants" id="ORGLA05G0009000.1">
    <property type="protein sequence ID" value="ORGLA05G0009000.1"/>
    <property type="gene ID" value="ORGLA05G0009000"/>
</dbReference>
<evidence type="ECO:0000313" key="2">
    <source>
        <dbReference type="EnsemblPlants" id="ORGLA05G0009000.1"/>
    </source>
</evidence>
<feature type="compositionally biased region" description="Gly residues" evidence="1">
    <location>
        <begin position="11"/>
        <end position="33"/>
    </location>
</feature>
<evidence type="ECO:0000256" key="1">
    <source>
        <dbReference type="SAM" id="MobiDB-lite"/>
    </source>
</evidence>
<protein>
    <submittedName>
        <fullName evidence="2">Uncharacterized protein</fullName>
    </submittedName>
</protein>
<feature type="region of interest" description="Disordered" evidence="1">
    <location>
        <begin position="1"/>
        <end position="96"/>
    </location>
</feature>
<dbReference type="HOGENOM" id="CLU_2363183_0_0_1"/>
<reference evidence="2 3" key="2">
    <citation type="submission" date="2018-04" db="EMBL/GenBank/DDBJ databases">
        <title>OglaRS2 (Oryza glaberrima Reference Sequence Version 2).</title>
        <authorList>
            <person name="Zhang J."/>
            <person name="Kudrna D."/>
            <person name="Lee S."/>
            <person name="Talag J."/>
            <person name="Rajasekar S."/>
            <person name="Wing R.A."/>
        </authorList>
    </citation>
    <scope>NUCLEOTIDE SEQUENCE [LARGE SCALE GENOMIC DNA]</scope>
    <source>
        <strain evidence="2 3">cv. IRGC 96717</strain>
    </source>
</reference>
<proteinExistence type="predicted"/>
<accession>I1PRU2</accession>